<dbReference type="GO" id="GO:0006355">
    <property type="term" value="P:regulation of DNA-templated transcription"/>
    <property type="evidence" value="ECO:0007669"/>
    <property type="project" value="UniProtKB-UniRule"/>
</dbReference>
<keyword evidence="2 9" id="KW-0547">Nucleotide-binding</keyword>
<dbReference type="Pfam" id="PF03461">
    <property type="entry name" value="TRCF"/>
    <property type="match status" value="1"/>
</dbReference>
<dbReference type="Pfam" id="PF02559">
    <property type="entry name" value="CarD_TRCF_RID"/>
    <property type="match status" value="1"/>
</dbReference>
<dbReference type="EC" id="3.6.4.-" evidence="9"/>
<dbReference type="SMART" id="SM00490">
    <property type="entry name" value="HELICc"/>
    <property type="match status" value="1"/>
</dbReference>
<dbReference type="Pfam" id="PF00271">
    <property type="entry name" value="Helicase_C"/>
    <property type="match status" value="1"/>
</dbReference>
<comment type="subcellular location">
    <subcellularLocation>
        <location evidence="9">Cytoplasm</location>
    </subcellularLocation>
</comment>
<proteinExistence type="inferred from homology"/>
<gene>
    <name evidence="9" type="primary">mfd</name>
    <name evidence="12" type="ORF">GGR39_002744</name>
</gene>
<dbReference type="CDD" id="cd17991">
    <property type="entry name" value="DEXHc_TRCF"/>
    <property type="match status" value="1"/>
</dbReference>
<evidence type="ECO:0000256" key="5">
    <source>
        <dbReference type="ARBA" id="ARBA00022806"/>
    </source>
</evidence>
<name>A0A7W6C055_9SPHN</name>
<dbReference type="SUPFAM" id="SSF141259">
    <property type="entry name" value="CarD-like"/>
    <property type="match status" value="1"/>
</dbReference>
<dbReference type="EMBL" id="JACIDY010000007">
    <property type="protein sequence ID" value="MBB3941076.1"/>
    <property type="molecule type" value="Genomic_DNA"/>
</dbReference>
<dbReference type="InterPro" id="IPR027417">
    <property type="entry name" value="P-loop_NTPase"/>
</dbReference>
<evidence type="ECO:0000259" key="11">
    <source>
        <dbReference type="PROSITE" id="PS51194"/>
    </source>
</evidence>
<dbReference type="PROSITE" id="PS51192">
    <property type="entry name" value="HELICASE_ATP_BIND_1"/>
    <property type="match status" value="1"/>
</dbReference>
<organism evidence="12 13">
    <name type="scientific">Novosphingobium fluoreni</name>
    <dbReference type="NCBI Taxonomy" id="1391222"/>
    <lineage>
        <taxon>Bacteria</taxon>
        <taxon>Pseudomonadati</taxon>
        <taxon>Pseudomonadota</taxon>
        <taxon>Alphaproteobacteria</taxon>
        <taxon>Sphingomonadales</taxon>
        <taxon>Sphingomonadaceae</taxon>
        <taxon>Novosphingobium</taxon>
    </lineage>
</organism>
<evidence type="ECO:0000256" key="2">
    <source>
        <dbReference type="ARBA" id="ARBA00022741"/>
    </source>
</evidence>
<keyword evidence="8 9" id="KW-0234">DNA repair</keyword>
<accession>A0A7W6C055</accession>
<dbReference type="AlphaFoldDB" id="A0A7W6C055"/>
<keyword evidence="5 12" id="KW-0347">Helicase</keyword>
<sequence>MAKIVATSPSQDRKPAIAIGEAVALLLTELEADDLIFIAHDEVRASAVASAMKAASDGHSVIFCPGSDALPGDTGAASPANAGQRTNALRTLRLRQQEDQSGHVALITTGESCAWLFPQPEAYDPAPPILKCGDAIDFTTFAVTLEELGYFRDERVDEPGEFAVRGLVIDIYPADAAGPYRIEASGDKIASIRAYDPISQLTTEDCDTLEIGRAREPEAGDGVTLVDHLPKARIFQDESADKRRRVFVQLAADTAQRAGRAAMRQICSDERWHASTASHPDKALAGDIGDAPARFAEQRDPMRAFAKAAREALKGGKVLLVGSPRDLRFLTPRIAAKLKEDIQPITAWREALEAPQGALLSLAMPLPSGFRSADILVVSAADLLGSRAQRDLGDTDHAQIDPFQLTELRRGDVVVHEDHGLSVIEGLDAAPEGGEAIVLRFAGETRRLIPAAEASRIWRYGSDEEAVKLDKLDGSSWAKRRGDVDATLAEAARELTELAAERLKRDAAVIEPDVPAYEQFADSFAFTETADQARAIAAVRADLAAGKPMDRLIVGDVGFGKTEVALRAAAMVAIAGKQVAIVAPTTVLVRQHIETFTKRFQELGITVAGLSRLSTAAEKKVVKAGLADGSIAIVIGTGAVAGKGVVFHDLGLVIIDEEQRFGAADKAKIAALGADHVLTLSATPIPRTLQSALVGLRQLSVIATPPARRQPIRSTVGPFDEAQVRAALLREHSRAGQSFLVVPRVEDLAGLATRLKRLVPELSVLQAHGKMPAAELDETMVRFANGDGDVLLATNIIEAGLDVPRANTMVVWRADRFGLAQLHQLRGRVGRGSRRGHIMLTTEPDAKIAPRTLARLNTLAAFDRLGAGFAISARDLDMRGAGDLLGEEQAGHAKLIGIELYQHMMRLSIAKARGEDVDEWQPVLHAGSPGLLPEDWIPDEDLRITLYARLSRIADLGALEAFEAEMQNRFGELPAEAVQLLAMARLRILARKAYIDRIDAGPAAIALTPRRNHADAVKALKLVRSEERYLLKGDFHDEADRLAKAEDLLSNLA</sequence>
<evidence type="ECO:0000313" key="13">
    <source>
        <dbReference type="Proteomes" id="UP000561459"/>
    </source>
</evidence>
<keyword evidence="4 9" id="KW-0378">Hydrolase</keyword>
<dbReference type="HAMAP" id="MF_00969">
    <property type="entry name" value="TRCF"/>
    <property type="match status" value="1"/>
</dbReference>
<evidence type="ECO:0000256" key="1">
    <source>
        <dbReference type="ARBA" id="ARBA00022490"/>
    </source>
</evidence>
<dbReference type="SMART" id="SM00982">
    <property type="entry name" value="TRCF"/>
    <property type="match status" value="1"/>
</dbReference>
<dbReference type="Gene3D" id="3.90.1150.50">
    <property type="entry name" value="Transcription-repair-coupling factor, D7 domain"/>
    <property type="match status" value="1"/>
</dbReference>
<keyword evidence="6 9" id="KW-0067">ATP-binding</keyword>
<dbReference type="Pfam" id="PF00270">
    <property type="entry name" value="DEAD"/>
    <property type="match status" value="1"/>
</dbReference>
<dbReference type="GO" id="GO:0016787">
    <property type="term" value="F:hydrolase activity"/>
    <property type="evidence" value="ECO:0007669"/>
    <property type="project" value="UniProtKB-KW"/>
</dbReference>
<comment type="similarity">
    <text evidence="9">In the C-terminal section; belongs to the helicase family. RecG subfamily.</text>
</comment>
<keyword evidence="3 9" id="KW-0227">DNA damage</keyword>
<dbReference type="Gene3D" id="3.40.50.11180">
    <property type="match status" value="1"/>
</dbReference>
<keyword evidence="7 9" id="KW-0238">DNA-binding</keyword>
<comment type="function">
    <text evidence="9">Couples transcription and DNA repair by recognizing RNA polymerase (RNAP) stalled at DNA lesions. Mediates ATP-dependent release of RNAP and its truncated transcript from the DNA, and recruitment of nucleotide excision repair machinery to the damaged site.</text>
</comment>
<dbReference type="InterPro" id="IPR001650">
    <property type="entry name" value="Helicase_C-like"/>
</dbReference>
<dbReference type="InterPro" id="IPR047112">
    <property type="entry name" value="RecG/Mfd"/>
</dbReference>
<comment type="similarity">
    <text evidence="9">In the N-terminal section; belongs to the UvrB family.</text>
</comment>
<feature type="domain" description="Helicase ATP-binding" evidence="10">
    <location>
        <begin position="542"/>
        <end position="702"/>
    </location>
</feature>
<dbReference type="SUPFAM" id="SSF52540">
    <property type="entry name" value="P-loop containing nucleoside triphosphate hydrolases"/>
    <property type="match status" value="3"/>
</dbReference>
<feature type="domain" description="Helicase C-terminal" evidence="11">
    <location>
        <begin position="723"/>
        <end position="877"/>
    </location>
</feature>
<dbReference type="Gene3D" id="2.40.10.170">
    <property type="match status" value="1"/>
</dbReference>
<dbReference type="InterPro" id="IPR003711">
    <property type="entry name" value="CarD-like/TRCF_RID"/>
</dbReference>
<comment type="caution">
    <text evidence="12">The sequence shown here is derived from an EMBL/GenBank/DDBJ whole genome shotgun (WGS) entry which is preliminary data.</text>
</comment>
<dbReference type="InterPro" id="IPR004576">
    <property type="entry name" value="Mfd"/>
</dbReference>
<evidence type="ECO:0000256" key="8">
    <source>
        <dbReference type="ARBA" id="ARBA00023204"/>
    </source>
</evidence>
<dbReference type="GO" id="GO:0005737">
    <property type="term" value="C:cytoplasm"/>
    <property type="evidence" value="ECO:0007669"/>
    <property type="project" value="UniProtKB-SubCell"/>
</dbReference>
<evidence type="ECO:0000256" key="6">
    <source>
        <dbReference type="ARBA" id="ARBA00022840"/>
    </source>
</evidence>
<evidence type="ECO:0000313" key="12">
    <source>
        <dbReference type="EMBL" id="MBB3941076.1"/>
    </source>
</evidence>
<dbReference type="GO" id="GO:0003678">
    <property type="term" value="F:DNA helicase activity"/>
    <property type="evidence" value="ECO:0007669"/>
    <property type="project" value="TreeGrafter"/>
</dbReference>
<evidence type="ECO:0000256" key="7">
    <source>
        <dbReference type="ARBA" id="ARBA00023125"/>
    </source>
</evidence>
<evidence type="ECO:0000259" key="10">
    <source>
        <dbReference type="PROSITE" id="PS51192"/>
    </source>
</evidence>
<keyword evidence="13" id="KW-1185">Reference proteome</keyword>
<evidence type="ECO:0000256" key="4">
    <source>
        <dbReference type="ARBA" id="ARBA00022801"/>
    </source>
</evidence>
<dbReference type="InterPro" id="IPR014001">
    <property type="entry name" value="Helicase_ATP-bd"/>
</dbReference>
<dbReference type="InterPro" id="IPR011545">
    <property type="entry name" value="DEAD/DEAH_box_helicase_dom"/>
</dbReference>
<dbReference type="SMART" id="SM00487">
    <property type="entry name" value="DEXDc"/>
    <property type="match status" value="1"/>
</dbReference>
<dbReference type="InterPro" id="IPR041471">
    <property type="entry name" value="UvrB_inter"/>
</dbReference>
<dbReference type="SUPFAM" id="SSF143517">
    <property type="entry name" value="TRCF domain-like"/>
    <property type="match status" value="1"/>
</dbReference>
<dbReference type="GO" id="GO:0003684">
    <property type="term" value="F:damaged DNA binding"/>
    <property type="evidence" value="ECO:0007669"/>
    <property type="project" value="InterPro"/>
</dbReference>
<dbReference type="Proteomes" id="UP000561459">
    <property type="component" value="Unassembled WGS sequence"/>
</dbReference>
<dbReference type="GO" id="GO:0000716">
    <property type="term" value="P:transcription-coupled nucleotide-excision repair, DNA damage recognition"/>
    <property type="evidence" value="ECO:0007669"/>
    <property type="project" value="UniProtKB-UniRule"/>
</dbReference>
<dbReference type="Gene3D" id="3.40.50.300">
    <property type="entry name" value="P-loop containing nucleotide triphosphate hydrolases"/>
    <property type="match status" value="2"/>
</dbReference>
<protein>
    <recommendedName>
        <fullName evidence="9">Transcription-repair-coupling factor</fullName>
        <shortName evidence="9">TRCF</shortName>
        <ecNumber evidence="9">3.6.4.-</ecNumber>
    </recommendedName>
</protein>
<dbReference type="SMART" id="SM01058">
    <property type="entry name" value="CarD_TRCF"/>
    <property type="match status" value="1"/>
</dbReference>
<dbReference type="InterPro" id="IPR036101">
    <property type="entry name" value="CarD-like/TRCF_RID_sf"/>
</dbReference>
<dbReference type="GO" id="GO:0005524">
    <property type="term" value="F:ATP binding"/>
    <property type="evidence" value="ECO:0007669"/>
    <property type="project" value="UniProtKB-UniRule"/>
</dbReference>
<dbReference type="Gene3D" id="3.30.2060.10">
    <property type="entry name" value="Penicillin-binding protein 1b domain"/>
    <property type="match status" value="1"/>
</dbReference>
<keyword evidence="1 9" id="KW-0963">Cytoplasm</keyword>
<dbReference type="PANTHER" id="PTHR47964:SF1">
    <property type="entry name" value="ATP-DEPENDENT DNA HELICASE HOMOLOG RECG, CHLOROPLASTIC"/>
    <property type="match status" value="1"/>
</dbReference>
<evidence type="ECO:0000256" key="9">
    <source>
        <dbReference type="HAMAP-Rule" id="MF_00969"/>
    </source>
</evidence>
<dbReference type="PROSITE" id="PS51194">
    <property type="entry name" value="HELICASE_CTER"/>
    <property type="match status" value="1"/>
</dbReference>
<dbReference type="PANTHER" id="PTHR47964">
    <property type="entry name" value="ATP-DEPENDENT DNA HELICASE HOMOLOG RECG, CHLOROPLASTIC"/>
    <property type="match status" value="1"/>
</dbReference>
<dbReference type="Pfam" id="PF17757">
    <property type="entry name" value="UvrB_inter"/>
    <property type="match status" value="1"/>
</dbReference>
<reference evidence="12 13" key="1">
    <citation type="submission" date="2020-08" db="EMBL/GenBank/DDBJ databases">
        <title>Genomic Encyclopedia of Type Strains, Phase IV (KMG-IV): sequencing the most valuable type-strain genomes for metagenomic binning, comparative biology and taxonomic classification.</title>
        <authorList>
            <person name="Goeker M."/>
        </authorList>
    </citation>
    <scope>NUCLEOTIDE SEQUENCE [LARGE SCALE GENOMIC DNA]</scope>
    <source>
        <strain evidence="12 13">DSM 27568</strain>
    </source>
</reference>
<dbReference type="RefSeq" id="WP_246388720.1">
    <property type="nucleotide sequence ID" value="NZ_JACIDY010000007.1"/>
</dbReference>
<evidence type="ECO:0000256" key="3">
    <source>
        <dbReference type="ARBA" id="ARBA00022763"/>
    </source>
</evidence>
<dbReference type="InterPro" id="IPR005118">
    <property type="entry name" value="TRCF_C"/>
</dbReference>
<dbReference type="InterPro" id="IPR037235">
    <property type="entry name" value="TRCF-like_C_D7"/>
</dbReference>